<sequence length="100" mass="11229">MSKTTSTLLAFLTGCASGVFLGVLYAPQKGEITRDRLTFRLSKYREQLEKLIVDLMEGKDFPESMAKAEGEKVVNDAREKAEKLLEDVDRLMAQIKSQSN</sequence>
<evidence type="ECO:0000313" key="3">
    <source>
        <dbReference type="EMBL" id="MPR35721.1"/>
    </source>
</evidence>
<reference evidence="3 4" key="1">
    <citation type="submission" date="2019-10" db="EMBL/GenBank/DDBJ databases">
        <title>Draft Genome Sequence of Cytophagaceae sp. SJW1-29.</title>
        <authorList>
            <person name="Choi A."/>
        </authorList>
    </citation>
    <scope>NUCLEOTIDE SEQUENCE [LARGE SCALE GENOMIC DNA]</scope>
    <source>
        <strain evidence="3 4">SJW1-29</strain>
    </source>
</reference>
<organism evidence="3 4">
    <name type="scientific">Salmonirosea aquatica</name>
    <dbReference type="NCBI Taxonomy" id="2654236"/>
    <lineage>
        <taxon>Bacteria</taxon>
        <taxon>Pseudomonadati</taxon>
        <taxon>Bacteroidota</taxon>
        <taxon>Cytophagia</taxon>
        <taxon>Cytophagales</taxon>
        <taxon>Spirosomataceae</taxon>
        <taxon>Salmonirosea</taxon>
    </lineage>
</organism>
<dbReference type="AlphaFoldDB" id="A0A7C9BI85"/>
<dbReference type="InterPro" id="IPR024623">
    <property type="entry name" value="YtxH"/>
</dbReference>
<evidence type="ECO:0000313" key="4">
    <source>
        <dbReference type="Proteomes" id="UP000479293"/>
    </source>
</evidence>
<dbReference type="PROSITE" id="PS51257">
    <property type="entry name" value="PROKAR_LIPOPROTEIN"/>
    <property type="match status" value="1"/>
</dbReference>
<comment type="caution">
    <text evidence="3">The sequence shown here is derived from an EMBL/GenBank/DDBJ whole genome shotgun (WGS) entry which is preliminary data.</text>
</comment>
<proteinExistence type="predicted"/>
<gene>
    <name evidence="3" type="ORF">GBK04_20790</name>
</gene>
<dbReference type="RefSeq" id="WP_152763025.1">
    <property type="nucleotide sequence ID" value="NZ_WHLY01000002.1"/>
</dbReference>
<keyword evidence="2" id="KW-1133">Transmembrane helix</keyword>
<protein>
    <submittedName>
        <fullName evidence="3">Gas vesicle protein</fullName>
    </submittedName>
</protein>
<evidence type="ECO:0000256" key="1">
    <source>
        <dbReference type="SAM" id="Coils"/>
    </source>
</evidence>
<dbReference type="Proteomes" id="UP000479293">
    <property type="component" value="Unassembled WGS sequence"/>
</dbReference>
<keyword evidence="4" id="KW-1185">Reference proteome</keyword>
<evidence type="ECO:0000256" key="2">
    <source>
        <dbReference type="SAM" id="Phobius"/>
    </source>
</evidence>
<accession>A0A7C9BI85</accession>
<name>A0A7C9BI85_9BACT</name>
<keyword evidence="2" id="KW-0812">Transmembrane</keyword>
<keyword evidence="2" id="KW-0472">Membrane</keyword>
<feature type="transmembrane region" description="Helical" evidence="2">
    <location>
        <begin position="6"/>
        <end position="26"/>
    </location>
</feature>
<keyword evidence="1" id="KW-0175">Coiled coil</keyword>
<dbReference type="EMBL" id="WHLY01000002">
    <property type="protein sequence ID" value="MPR35721.1"/>
    <property type="molecule type" value="Genomic_DNA"/>
</dbReference>
<feature type="coiled-coil region" evidence="1">
    <location>
        <begin position="67"/>
        <end position="98"/>
    </location>
</feature>
<dbReference type="Pfam" id="PF12732">
    <property type="entry name" value="YtxH"/>
    <property type="match status" value="1"/>
</dbReference>